<accession>A0A392QIM5</accession>
<sequence>MLKGVEIKDQESESTVTVVTKFYMAVTAPAERRIMSEGPITVVTLLYTAVTGLTKAN</sequence>
<proteinExistence type="predicted"/>
<dbReference type="AlphaFoldDB" id="A0A392QIM5"/>
<feature type="non-terminal residue" evidence="1">
    <location>
        <position position="57"/>
    </location>
</feature>
<reference evidence="1 2" key="1">
    <citation type="journal article" date="2018" name="Front. Plant Sci.">
        <title>Red Clover (Trifolium pratense) and Zigzag Clover (T. medium) - A Picture of Genomic Similarities and Differences.</title>
        <authorList>
            <person name="Dluhosova J."/>
            <person name="Istvanek J."/>
            <person name="Nedelnik J."/>
            <person name="Repkova J."/>
        </authorList>
    </citation>
    <scope>NUCLEOTIDE SEQUENCE [LARGE SCALE GENOMIC DNA]</scope>
    <source>
        <strain evidence="2">cv. 10/8</strain>
        <tissue evidence="1">Leaf</tissue>
    </source>
</reference>
<dbReference type="Proteomes" id="UP000265520">
    <property type="component" value="Unassembled WGS sequence"/>
</dbReference>
<keyword evidence="2" id="KW-1185">Reference proteome</keyword>
<organism evidence="1 2">
    <name type="scientific">Trifolium medium</name>
    <dbReference type="NCBI Taxonomy" id="97028"/>
    <lineage>
        <taxon>Eukaryota</taxon>
        <taxon>Viridiplantae</taxon>
        <taxon>Streptophyta</taxon>
        <taxon>Embryophyta</taxon>
        <taxon>Tracheophyta</taxon>
        <taxon>Spermatophyta</taxon>
        <taxon>Magnoliopsida</taxon>
        <taxon>eudicotyledons</taxon>
        <taxon>Gunneridae</taxon>
        <taxon>Pentapetalae</taxon>
        <taxon>rosids</taxon>
        <taxon>fabids</taxon>
        <taxon>Fabales</taxon>
        <taxon>Fabaceae</taxon>
        <taxon>Papilionoideae</taxon>
        <taxon>50 kb inversion clade</taxon>
        <taxon>NPAAA clade</taxon>
        <taxon>Hologalegina</taxon>
        <taxon>IRL clade</taxon>
        <taxon>Trifolieae</taxon>
        <taxon>Trifolium</taxon>
    </lineage>
</organism>
<name>A0A392QIM5_9FABA</name>
<evidence type="ECO:0000313" key="2">
    <source>
        <dbReference type="Proteomes" id="UP000265520"/>
    </source>
</evidence>
<protein>
    <submittedName>
        <fullName evidence="1">Uncharacterized protein</fullName>
    </submittedName>
</protein>
<evidence type="ECO:0000313" key="1">
    <source>
        <dbReference type="EMBL" id="MCI23744.1"/>
    </source>
</evidence>
<comment type="caution">
    <text evidence="1">The sequence shown here is derived from an EMBL/GenBank/DDBJ whole genome shotgun (WGS) entry which is preliminary data.</text>
</comment>
<dbReference type="EMBL" id="LXQA010137624">
    <property type="protein sequence ID" value="MCI23744.1"/>
    <property type="molecule type" value="Genomic_DNA"/>
</dbReference>